<dbReference type="Proteomes" id="UP000073492">
    <property type="component" value="Unassembled WGS sequence"/>
</dbReference>
<comment type="caution">
    <text evidence="1">The sequence shown here is derived from an EMBL/GenBank/DDBJ whole genome shotgun (WGS) entry which is preliminary data.</text>
</comment>
<protein>
    <submittedName>
        <fullName evidence="1">Uncharacterized protein</fullName>
    </submittedName>
</protein>
<dbReference type="AlphaFoldDB" id="A0A139IA47"/>
<name>A0A139IA47_9PEZI</name>
<proteinExistence type="predicted"/>
<dbReference type="EMBL" id="LFZO01000191">
    <property type="protein sequence ID" value="KXT11618.1"/>
    <property type="molecule type" value="Genomic_DNA"/>
</dbReference>
<dbReference type="OrthoDB" id="3644353at2759"/>
<keyword evidence="2" id="KW-1185">Reference proteome</keyword>
<evidence type="ECO:0000313" key="2">
    <source>
        <dbReference type="Proteomes" id="UP000073492"/>
    </source>
</evidence>
<reference evidence="1 2" key="1">
    <citation type="submission" date="2015-07" db="EMBL/GenBank/DDBJ databases">
        <title>Comparative genomics of the Sigatoka disease complex on banana suggests a link between parallel evolutionary changes in Pseudocercospora fijiensis and Pseudocercospora eumusae and increased virulence on the banana host.</title>
        <authorList>
            <person name="Chang T.-C."/>
            <person name="Salvucci A."/>
            <person name="Crous P.W."/>
            <person name="Stergiopoulos I."/>
        </authorList>
    </citation>
    <scope>NUCLEOTIDE SEQUENCE [LARGE SCALE GENOMIC DNA]</scope>
    <source>
        <strain evidence="1 2">CBS 116634</strain>
    </source>
</reference>
<sequence length="201" mass="21907">MVVERVELLDEDRPHLETFGDVSSAKIPEFHVCGQSASALVDSIKRLASAPGISKLSVVASRKNGHIVSLARLTTKWITAAHNTVRSEISSPEAQAGCAAFLSSVTANPGLTCCSISCGVLPIARTLLPHSSAITRLQRQLGDRRRCAFVDEVEYGHAQLSQSAVGAQLIVAWWYEPRVKRHFPMRPQVSCQCFLPLAPRH</sequence>
<gene>
    <name evidence="1" type="ORF">AC579_159</name>
</gene>
<accession>A0A139IA47</accession>
<evidence type="ECO:0000313" key="1">
    <source>
        <dbReference type="EMBL" id="KXT11618.1"/>
    </source>
</evidence>
<organism evidence="1 2">
    <name type="scientific">Pseudocercospora musae</name>
    <dbReference type="NCBI Taxonomy" id="113226"/>
    <lineage>
        <taxon>Eukaryota</taxon>
        <taxon>Fungi</taxon>
        <taxon>Dikarya</taxon>
        <taxon>Ascomycota</taxon>
        <taxon>Pezizomycotina</taxon>
        <taxon>Dothideomycetes</taxon>
        <taxon>Dothideomycetidae</taxon>
        <taxon>Mycosphaerellales</taxon>
        <taxon>Mycosphaerellaceae</taxon>
        <taxon>Pseudocercospora</taxon>
    </lineage>
</organism>